<dbReference type="RefSeq" id="WP_183652970.1">
    <property type="nucleotide sequence ID" value="NZ_BAAAXX010000021.1"/>
</dbReference>
<keyword evidence="2" id="KW-1185">Reference proteome</keyword>
<evidence type="ECO:0000313" key="2">
    <source>
        <dbReference type="Proteomes" id="UP000579945"/>
    </source>
</evidence>
<evidence type="ECO:0000313" key="1">
    <source>
        <dbReference type="EMBL" id="MBB3729546.1"/>
    </source>
</evidence>
<accession>A0A7W5Y9J3</accession>
<proteinExistence type="predicted"/>
<protein>
    <submittedName>
        <fullName evidence="1">Uncharacterized protein</fullName>
    </submittedName>
</protein>
<comment type="caution">
    <text evidence="1">The sequence shown here is derived from an EMBL/GenBank/DDBJ whole genome shotgun (WGS) entry which is preliminary data.</text>
</comment>
<gene>
    <name evidence="1" type="ORF">FHR33_005406</name>
</gene>
<dbReference type="GeneID" id="95391729"/>
<name>A0A7W5Y9J3_9ACTN</name>
<dbReference type="EMBL" id="JACIBV010000001">
    <property type="protein sequence ID" value="MBB3729546.1"/>
    <property type="molecule type" value="Genomic_DNA"/>
</dbReference>
<reference evidence="1 2" key="1">
    <citation type="submission" date="2020-08" db="EMBL/GenBank/DDBJ databases">
        <title>Sequencing the genomes of 1000 actinobacteria strains.</title>
        <authorList>
            <person name="Klenk H.-P."/>
        </authorList>
    </citation>
    <scope>NUCLEOTIDE SEQUENCE [LARGE SCALE GENOMIC DNA]</scope>
    <source>
        <strain evidence="1 2">DSM 44320</strain>
    </source>
</reference>
<dbReference type="AlphaFoldDB" id="A0A7W5Y9J3"/>
<sequence length="102" mass="11642">MRKLITEVSAVVEASADDVERELRKTLGGELAHQGGWWYRGEWSVEPHPRGALVVHRVYNVAEWMRWAVPLANQFFISYEEATREAFHRGLASLRLPPSTPA</sequence>
<dbReference type="Proteomes" id="UP000579945">
    <property type="component" value="Unassembled WGS sequence"/>
</dbReference>
<organism evidence="1 2">
    <name type="scientific">Nonomuraea dietziae</name>
    <dbReference type="NCBI Taxonomy" id="65515"/>
    <lineage>
        <taxon>Bacteria</taxon>
        <taxon>Bacillati</taxon>
        <taxon>Actinomycetota</taxon>
        <taxon>Actinomycetes</taxon>
        <taxon>Streptosporangiales</taxon>
        <taxon>Streptosporangiaceae</taxon>
        <taxon>Nonomuraea</taxon>
    </lineage>
</organism>